<accession>A0AA37MJC9</accession>
<proteinExistence type="predicted"/>
<organism evidence="1 2">
    <name type="scientific">Segatella bryantii</name>
    <name type="common">Prevotella bryantii</name>
    <dbReference type="NCBI Taxonomy" id="77095"/>
    <lineage>
        <taxon>Bacteria</taxon>
        <taxon>Pseudomonadati</taxon>
        <taxon>Bacteroidota</taxon>
        <taxon>Bacteroidia</taxon>
        <taxon>Bacteroidales</taxon>
        <taxon>Prevotellaceae</taxon>
        <taxon>Segatella</taxon>
    </lineage>
</organism>
<sequence>MYNILWIDDEWDKMKAFQDECKEFHDLLLVPFRTRKAGIEALEKDLDRWDAVLLDAKMFDESENERASLKGLAKAKQRLDELKLKKNIPYFISTGQPGLLSSEDFKESYGDYYEKGKDDVKLIDDITKAIENSDITQVHTLYRDMFEALKTLEILPATEYILTDILVPMHFPANDPSFRPVHHFNQLRQVLEYIFRSCNKVGLIPDKCMQGTNVNLNQCSLYLAGKNADKAGVRYGEPGERVIPDYIESFIRSILDFGNTHSHTVELSADDQKKIEAIFHSKKSRYIIFGLTMQICEVITWMADYISKHNDKEINLFFCKELPKDAASYNGRELEPEEDEDGVWHCEECMVAIREWIPGRKMRLKDAQLNTRESKMKYPYFAKFDKL</sequence>
<reference evidence="1" key="1">
    <citation type="submission" date="2021-08" db="EMBL/GenBank/DDBJ databases">
        <title>Prevotella lacticifex sp. nov., isolated from rumen of cow.</title>
        <authorList>
            <person name="Shinkai T."/>
            <person name="Ikeyama N."/>
            <person name="Kumagai M."/>
            <person name="Ohmori H."/>
            <person name="Sakamoto M."/>
            <person name="Ohkuma M."/>
            <person name="Mitsumori M."/>
        </authorList>
    </citation>
    <scope>NUCLEOTIDE SEQUENCE</scope>
    <source>
        <strain evidence="1">DSM 11371</strain>
    </source>
</reference>
<dbReference type="AlphaFoldDB" id="A0AA37MJC9"/>
<comment type="caution">
    <text evidence="1">The sequence shown here is derived from an EMBL/GenBank/DDBJ whole genome shotgun (WGS) entry which is preliminary data.</text>
</comment>
<evidence type="ECO:0000313" key="2">
    <source>
        <dbReference type="Proteomes" id="UP000887043"/>
    </source>
</evidence>
<gene>
    <name evidence="1" type="ORF">PRRU23_20610</name>
</gene>
<evidence type="ECO:0000313" key="1">
    <source>
        <dbReference type="EMBL" id="GJG28361.1"/>
    </source>
</evidence>
<dbReference type="EMBL" id="BPTR01000001">
    <property type="protein sequence ID" value="GJG28361.1"/>
    <property type="molecule type" value="Genomic_DNA"/>
</dbReference>
<name>A0AA37MJC9_SEGBR</name>
<dbReference type="Proteomes" id="UP000887043">
    <property type="component" value="Unassembled WGS sequence"/>
</dbReference>
<protein>
    <submittedName>
        <fullName evidence="1">Uncharacterized protein</fullName>
    </submittedName>
</protein>